<dbReference type="SMART" id="SM00342">
    <property type="entry name" value="HTH_ARAC"/>
    <property type="match status" value="1"/>
</dbReference>
<evidence type="ECO:0008006" key="9">
    <source>
        <dbReference type="Google" id="ProtNLM"/>
    </source>
</evidence>
<proteinExistence type="predicted"/>
<dbReference type="InterPro" id="IPR011006">
    <property type="entry name" value="CheY-like_superfamily"/>
</dbReference>
<evidence type="ECO:0000256" key="3">
    <source>
        <dbReference type="ARBA" id="ARBA00023163"/>
    </source>
</evidence>
<evidence type="ECO:0000259" key="5">
    <source>
        <dbReference type="PROSITE" id="PS01124"/>
    </source>
</evidence>
<name>A0A916ZAV6_9BACL</name>
<organism evidence="7 8">
    <name type="scientific">Paenibacillus nasutitermitis</name>
    <dbReference type="NCBI Taxonomy" id="1652958"/>
    <lineage>
        <taxon>Bacteria</taxon>
        <taxon>Bacillati</taxon>
        <taxon>Bacillota</taxon>
        <taxon>Bacilli</taxon>
        <taxon>Bacillales</taxon>
        <taxon>Paenibacillaceae</taxon>
        <taxon>Paenibacillus</taxon>
    </lineage>
</organism>
<dbReference type="Proteomes" id="UP000612456">
    <property type="component" value="Unassembled WGS sequence"/>
</dbReference>
<keyword evidence="2" id="KW-0238">DNA-binding</keyword>
<evidence type="ECO:0000313" key="8">
    <source>
        <dbReference type="Proteomes" id="UP000612456"/>
    </source>
</evidence>
<dbReference type="InterPro" id="IPR018060">
    <property type="entry name" value="HTH_AraC"/>
</dbReference>
<feature type="domain" description="HTH araC/xylS-type" evidence="5">
    <location>
        <begin position="449"/>
        <end position="547"/>
    </location>
</feature>
<dbReference type="InterPro" id="IPR001789">
    <property type="entry name" value="Sig_transdc_resp-reg_receiver"/>
</dbReference>
<gene>
    <name evidence="7" type="ORF">GCM10010911_49220</name>
</gene>
<dbReference type="PROSITE" id="PS50110">
    <property type="entry name" value="RESPONSE_REGULATORY"/>
    <property type="match status" value="1"/>
</dbReference>
<keyword evidence="1" id="KW-0805">Transcription regulation</keyword>
<dbReference type="Gene3D" id="1.10.10.60">
    <property type="entry name" value="Homeodomain-like"/>
    <property type="match status" value="2"/>
</dbReference>
<dbReference type="PRINTS" id="PR00032">
    <property type="entry name" value="HTHARAC"/>
</dbReference>
<dbReference type="AlphaFoldDB" id="A0A916ZAV6"/>
<dbReference type="Gene3D" id="3.40.50.2300">
    <property type="match status" value="1"/>
</dbReference>
<evidence type="ECO:0000259" key="6">
    <source>
        <dbReference type="PROSITE" id="PS50110"/>
    </source>
</evidence>
<dbReference type="InterPro" id="IPR020449">
    <property type="entry name" value="Tscrpt_reg_AraC-type_HTH"/>
</dbReference>
<keyword evidence="4" id="KW-0597">Phosphoprotein</keyword>
<dbReference type="SUPFAM" id="SSF46689">
    <property type="entry name" value="Homeodomain-like"/>
    <property type="match status" value="2"/>
</dbReference>
<dbReference type="PROSITE" id="PS01124">
    <property type="entry name" value="HTH_ARAC_FAMILY_2"/>
    <property type="match status" value="1"/>
</dbReference>
<dbReference type="SMART" id="SM00448">
    <property type="entry name" value="REC"/>
    <property type="match status" value="1"/>
</dbReference>
<dbReference type="Pfam" id="PF00072">
    <property type="entry name" value="Response_reg"/>
    <property type="match status" value="1"/>
</dbReference>
<keyword evidence="8" id="KW-1185">Reference proteome</keyword>
<dbReference type="CDD" id="cd17536">
    <property type="entry name" value="REC_YesN-like"/>
    <property type="match status" value="1"/>
</dbReference>
<dbReference type="GO" id="GO:0043565">
    <property type="term" value="F:sequence-specific DNA binding"/>
    <property type="evidence" value="ECO:0007669"/>
    <property type="project" value="InterPro"/>
</dbReference>
<reference evidence="7" key="2">
    <citation type="submission" date="2020-09" db="EMBL/GenBank/DDBJ databases">
        <authorList>
            <person name="Sun Q."/>
            <person name="Zhou Y."/>
        </authorList>
    </citation>
    <scope>NUCLEOTIDE SEQUENCE</scope>
    <source>
        <strain evidence="7">CGMCC 1.15178</strain>
    </source>
</reference>
<sequence length="559" mass="63777">MKRMLIVDDEPFIVSGLYEFMMLGSGLELDVYKAYSADEAIDWLQRTKMDIVITDIQMPGMSGLQLLTLIKERWPHCKVILLTGYNAFEYVYEAIRHDGVRYLLKTEGHDAILELVRAAISEIEEARQTADLIETANRQMQLALPVLQKDMLYGLLRGERLPAERRSRRFRQLNFPLQAERDVRLMLARLEYSGEAADGDNRDENAFRVNLAINRYIGVKYEKAFLIGEDGTLVWLLQRAASLEEDMNGDSESYQLKGNLELVLEMCEEMTGMSVHFLLDDRRVAWDEAADRLAALRKEIFSLPAVGGKGSIAGYTNGSSPMPKAQAHDAALLQVKKLDLLGSYLETGQKREFSDLLEEMRHSAERAIAADLPQAALGIYYPLSLMLFAHVHGWKMEEQLHALQEPDLRIAYNPALAPDRAGEVFSRIAELLFEWRRNEQDNRVNSVILSLQSYVRDHLEQDLSLVRLAEVSRLNPSYLSRLFKKVTGINLNAYIQETRLGKAAELLRESEYKIYEISKMSGYDYPPYFTKIFRKSLGMSPQQYRDFHAGNLPGTGARA</sequence>
<feature type="domain" description="Response regulatory" evidence="6">
    <location>
        <begin position="3"/>
        <end position="120"/>
    </location>
</feature>
<dbReference type="InterPro" id="IPR009057">
    <property type="entry name" value="Homeodomain-like_sf"/>
</dbReference>
<evidence type="ECO:0000313" key="7">
    <source>
        <dbReference type="EMBL" id="GGD84987.1"/>
    </source>
</evidence>
<evidence type="ECO:0000256" key="4">
    <source>
        <dbReference type="PROSITE-ProRule" id="PRU00169"/>
    </source>
</evidence>
<dbReference type="PANTHER" id="PTHR43280">
    <property type="entry name" value="ARAC-FAMILY TRANSCRIPTIONAL REGULATOR"/>
    <property type="match status" value="1"/>
</dbReference>
<keyword evidence="3" id="KW-0804">Transcription</keyword>
<dbReference type="GO" id="GO:0003700">
    <property type="term" value="F:DNA-binding transcription factor activity"/>
    <property type="evidence" value="ECO:0007669"/>
    <property type="project" value="InterPro"/>
</dbReference>
<feature type="modified residue" description="4-aspartylphosphate" evidence="4">
    <location>
        <position position="55"/>
    </location>
</feature>
<dbReference type="PANTHER" id="PTHR43280:SF28">
    <property type="entry name" value="HTH-TYPE TRANSCRIPTIONAL ACTIVATOR RHAS"/>
    <property type="match status" value="1"/>
</dbReference>
<dbReference type="EMBL" id="BMHP01000003">
    <property type="protein sequence ID" value="GGD84987.1"/>
    <property type="molecule type" value="Genomic_DNA"/>
</dbReference>
<reference evidence="7" key="1">
    <citation type="journal article" date="2014" name="Int. J. Syst. Evol. Microbiol.">
        <title>Complete genome sequence of Corynebacterium casei LMG S-19264T (=DSM 44701T), isolated from a smear-ripened cheese.</title>
        <authorList>
            <consortium name="US DOE Joint Genome Institute (JGI-PGF)"/>
            <person name="Walter F."/>
            <person name="Albersmeier A."/>
            <person name="Kalinowski J."/>
            <person name="Ruckert C."/>
        </authorList>
    </citation>
    <scope>NUCLEOTIDE SEQUENCE</scope>
    <source>
        <strain evidence="7">CGMCC 1.15178</strain>
    </source>
</reference>
<dbReference type="GO" id="GO:0000160">
    <property type="term" value="P:phosphorelay signal transduction system"/>
    <property type="evidence" value="ECO:0007669"/>
    <property type="project" value="InterPro"/>
</dbReference>
<protein>
    <recommendedName>
        <fullName evidence="9">DNA-binding response regulator</fullName>
    </recommendedName>
</protein>
<comment type="caution">
    <text evidence="7">The sequence shown here is derived from an EMBL/GenBank/DDBJ whole genome shotgun (WGS) entry which is preliminary data.</text>
</comment>
<dbReference type="SUPFAM" id="SSF52172">
    <property type="entry name" value="CheY-like"/>
    <property type="match status" value="1"/>
</dbReference>
<evidence type="ECO:0000256" key="2">
    <source>
        <dbReference type="ARBA" id="ARBA00023125"/>
    </source>
</evidence>
<accession>A0A916ZAV6</accession>
<evidence type="ECO:0000256" key="1">
    <source>
        <dbReference type="ARBA" id="ARBA00023015"/>
    </source>
</evidence>
<dbReference type="Pfam" id="PF12833">
    <property type="entry name" value="HTH_18"/>
    <property type="match status" value="1"/>
</dbReference>